<dbReference type="EMBL" id="VSSQ01058724">
    <property type="protein sequence ID" value="MPN12386.1"/>
    <property type="molecule type" value="Genomic_DNA"/>
</dbReference>
<gene>
    <name evidence="2" type="ORF">SDC9_159704</name>
</gene>
<protein>
    <submittedName>
        <fullName evidence="2">Uncharacterized protein</fullName>
    </submittedName>
</protein>
<evidence type="ECO:0000313" key="2">
    <source>
        <dbReference type="EMBL" id="MPN12386.1"/>
    </source>
</evidence>
<sequence>MRRRGPRCARHQADPLPGQRRFAGGRHARPRGGARQAGHGDRRAQGALRRRQQHRLGAPSGRGRRPCSLRHFRVENSWQGAADRAPRRGSDPALCASVHRQLQRQDRATLYRHEHFQLRSGAVRRDFGAVQYHDRIRHAGNPVAADRRRAVRPPAALPEPDRP</sequence>
<accession>A0A645FFK9</accession>
<feature type="region of interest" description="Disordered" evidence="1">
    <location>
        <begin position="1"/>
        <end position="68"/>
    </location>
</feature>
<reference evidence="2" key="1">
    <citation type="submission" date="2019-08" db="EMBL/GenBank/DDBJ databases">
        <authorList>
            <person name="Kucharzyk K."/>
            <person name="Murdoch R.W."/>
            <person name="Higgins S."/>
            <person name="Loffler F."/>
        </authorList>
    </citation>
    <scope>NUCLEOTIDE SEQUENCE</scope>
</reference>
<feature type="compositionally biased region" description="Basic residues" evidence="1">
    <location>
        <begin position="1"/>
        <end position="10"/>
    </location>
</feature>
<feature type="compositionally biased region" description="Basic residues" evidence="1">
    <location>
        <begin position="23"/>
        <end position="32"/>
    </location>
</feature>
<organism evidence="2">
    <name type="scientific">bioreactor metagenome</name>
    <dbReference type="NCBI Taxonomy" id="1076179"/>
    <lineage>
        <taxon>unclassified sequences</taxon>
        <taxon>metagenomes</taxon>
        <taxon>ecological metagenomes</taxon>
    </lineage>
</organism>
<dbReference type="AlphaFoldDB" id="A0A645FFK9"/>
<name>A0A645FFK9_9ZZZZ</name>
<evidence type="ECO:0000256" key="1">
    <source>
        <dbReference type="SAM" id="MobiDB-lite"/>
    </source>
</evidence>
<feature type="region of interest" description="Disordered" evidence="1">
    <location>
        <begin position="138"/>
        <end position="163"/>
    </location>
</feature>
<comment type="caution">
    <text evidence="2">The sequence shown here is derived from an EMBL/GenBank/DDBJ whole genome shotgun (WGS) entry which is preliminary data.</text>
</comment>
<proteinExistence type="predicted"/>